<keyword evidence="10" id="KW-0325">Glycoprotein</keyword>
<evidence type="ECO:0000256" key="12">
    <source>
        <dbReference type="SAM" id="MobiDB-lite"/>
    </source>
</evidence>
<dbReference type="InterPro" id="IPR019141">
    <property type="entry name" value="DUF2045"/>
</dbReference>
<dbReference type="PROSITE" id="PS50279">
    <property type="entry name" value="BPTI_KUNITZ_2"/>
    <property type="match status" value="1"/>
</dbReference>
<evidence type="ECO:0000256" key="8">
    <source>
        <dbReference type="ARBA" id="ARBA00022889"/>
    </source>
</evidence>
<dbReference type="InterPro" id="IPR000884">
    <property type="entry name" value="TSP1_rpt"/>
</dbReference>
<reference evidence="16" key="2">
    <citation type="submission" date="2020-05" db="UniProtKB">
        <authorList>
            <consortium name="EnsemblMetazoa"/>
        </authorList>
    </citation>
    <scope>IDENTIFICATION</scope>
    <source>
        <strain evidence="16">Epiroticus2</strain>
    </source>
</reference>
<sequence>MRSFRLKGTTYWTDLFVRHFLFQSEPEHSIDCDDLLFFVRKKHIKGSSRAMPRYETEIEVFRKDSRKLPIGDPDVDWEETVYLNLVIHQFNYTLTLAICTRTSPKELQVLRRHSQKVYASPSRRKMDTKGDSEEITYPHICFMVDNFDEVFHDILVRDGEMVCVELVATDRDGSVQGVIFLGSIRYDALKKVYDARQSSLGSKVAQRMSFGLFSSGGPQTRCEFVRMKGPQGKGHAEMAVTKPKGSGVETPTSEPGFCATDMWDSEWEEDCEEYYNYRHQRRLSDPSANLNNFSRYGWRTKNAGDPGSSYGGSKARSENEGLDCLANEVSEIEAGDLRDASSTERKPLAAGPSDTKAASTAGRKTGCCSCFGTPRKRWSDADSVQMSEVYTPCPACGGETERDDAHPTESERKRLESLELHDSPACLATVSKGRSPLMKHRNVLIVESELEFAGGAKVRTNPTSASSSSTADKGPSSKKKPSVDALSTVKRRENGSKATQSPKKRLSTPVFRSKRGTSEDTVASKPNGKTKTSNAINNNTNRRSAPPSTATEATEATEEYEIADDAVSLNGGDLSASGESSAAALIDPKQRIRVNGREEFPAERNNRSAANGNNGNQAGAGAENQLTSAVTVANIKEHRERRTSNNGRPASGTNGSTERNGSTRFSLIYRRSKSSSATPPPPAAPKKEDKKAKPSAFSNTEGRKRNGPLEGKTECEKPVSVTEPQEKTDPSLEKKETGSEVAVIDGDINGNPDETKTDNATDGQETIEESELSNRAIWAALKELRAKKECSTLPKVKKLSYNSFYARPTILAASGGNGTTSNAGTGGAAVAAAGNVPAVNTIPSRRTPDGTNIYYLCDYHPKRPHHGDKELDDGAYNPLWTTKGFTQTFHFWKENRRQQSTPLNAFLTYVTLPWWSIAKDYKGGKRTEILKSKIPVVDGKTVNTVKQPGDNGYRLAIRDDPKGYEPGKIYNLFIVGSRTHAKLQHFTHFTLVAKARNGAKTYIAGPRRVGRFQLFSDALTKFHDQCVNTVTQADDFPKTEVQVMWVAPTAGSGCVSISAMVYESDQQWFADDGALTKMLCEHQPVPRLQKGECCACDEAKYSLTFEGIWSNETHPKDYPFAIWLTHFSDVIGASHDTNFSFWGENHIATDGFRMLAEWGSVRLLETELRAKGSRLRTLIKAAGLWYPRVNSNTSSNFRVDRKHHKISLASMFGPSPDWVVGVSGLDLCRSDCTWTETLDIDLYPWDAGTDSGISYMSANAETQPRERMHRITTIYPEDPRAPFYNPQSTEMIPLARLYLRRERVIPRSCDEQFLQAQVLELAENTEEETRPECATTEYTDWTPCSVTCGKGIRMRTREYLQPDVAAGARCNRQLIGKEMCVAEVGECEEGGGEDATSSEDMGLSAATVDETGEGVGVCRTTRWSEWSECSVSCGIGVTMRTRTFLEHMGRKKCPHISVVEKQKCMQPDCSITDMEAPDSLCPVTAWSDWSPCSATCGKGVQIRTRLLLLAPEEQERCQTRIELNQQRPCTEKADCLYDTFTAQEICSQPPEAGPCRGRYQRYAYDSNQGTCAPFYYGGCRGNRNNFLTADDCMNTCTRTARAETTSTPDPFEALPVDCVLSDWSEWTPCSVTCGTGRSERIRSIVTHPRNGGQPCPPRIVKRRKCTGPPCN</sequence>
<dbReference type="Pfam" id="PF06468">
    <property type="entry name" value="Spond_N"/>
    <property type="match status" value="1"/>
</dbReference>
<protein>
    <recommendedName>
        <fullName evidence="2">Spondin-1</fullName>
    </recommendedName>
    <alternativeName>
        <fullName evidence="11">F-spondin</fullName>
    </alternativeName>
</protein>
<dbReference type="PRINTS" id="PR00759">
    <property type="entry name" value="BASICPTASE"/>
</dbReference>
<feature type="region of interest" description="Disordered" evidence="12">
    <location>
        <begin position="333"/>
        <end position="362"/>
    </location>
</feature>
<dbReference type="Pfam" id="PF00090">
    <property type="entry name" value="TSP_1"/>
    <property type="match status" value="3"/>
</dbReference>
<evidence type="ECO:0000256" key="4">
    <source>
        <dbReference type="ARBA" id="ARBA00022530"/>
    </source>
</evidence>
<feature type="compositionally biased region" description="Low complexity" evidence="12">
    <location>
        <begin position="575"/>
        <end position="584"/>
    </location>
</feature>
<dbReference type="Pfam" id="PF19028">
    <property type="entry name" value="TSP1_spondin"/>
    <property type="match status" value="1"/>
</dbReference>
<comment type="subcellular location">
    <subcellularLocation>
        <location evidence="1">Secreted</location>
        <location evidence="1">Extracellular space</location>
        <location evidence="1">Extracellular matrix</location>
    </subcellularLocation>
</comment>
<dbReference type="Gene3D" id="4.10.410.10">
    <property type="entry name" value="Pancreatic trypsin inhibitor Kunitz domain"/>
    <property type="match status" value="1"/>
</dbReference>
<feature type="compositionally biased region" description="Low complexity" evidence="12">
    <location>
        <begin position="607"/>
        <end position="625"/>
    </location>
</feature>
<dbReference type="Pfam" id="PF02014">
    <property type="entry name" value="Reeler"/>
    <property type="match status" value="1"/>
</dbReference>
<keyword evidence="8" id="KW-0130">Cell adhesion</keyword>
<dbReference type="FunFam" id="2.20.100.10:FF:000124">
    <property type="entry name" value="Spondin-1-like Protein"/>
    <property type="match status" value="1"/>
</dbReference>
<dbReference type="GO" id="GO:0031012">
    <property type="term" value="C:extracellular matrix"/>
    <property type="evidence" value="ECO:0007669"/>
    <property type="project" value="TreeGrafter"/>
</dbReference>
<dbReference type="Pfam" id="PF00014">
    <property type="entry name" value="Kunitz_BPTI"/>
    <property type="match status" value="1"/>
</dbReference>
<dbReference type="FunFam" id="2.60.40.4060:FF:000004">
    <property type="entry name" value="Fat-spondin"/>
    <property type="match status" value="1"/>
</dbReference>
<keyword evidence="3" id="KW-0964">Secreted</keyword>
<name>A0A182PSA0_9DIPT</name>
<dbReference type="InterPro" id="IPR038678">
    <property type="entry name" value="Spondin_N_sf"/>
</dbReference>
<feature type="region of interest" description="Disordered" evidence="12">
    <location>
        <begin position="457"/>
        <end position="761"/>
    </location>
</feature>
<evidence type="ECO:0000256" key="11">
    <source>
        <dbReference type="ARBA" id="ARBA00030964"/>
    </source>
</evidence>
<dbReference type="PROSITE" id="PS00280">
    <property type="entry name" value="BPTI_KUNITZ_1"/>
    <property type="match status" value="1"/>
</dbReference>
<keyword evidence="4" id="KW-0272">Extracellular matrix</keyword>
<feature type="compositionally biased region" description="Low complexity" evidence="12">
    <location>
        <begin position="544"/>
        <end position="554"/>
    </location>
</feature>
<dbReference type="VEuPathDB" id="VectorBase:AEPI009835"/>
<dbReference type="InterPro" id="IPR036383">
    <property type="entry name" value="TSP1_rpt_sf"/>
</dbReference>
<dbReference type="FunFam" id="2.20.100.10:FF:000150">
    <property type="entry name" value="GM21753"/>
    <property type="match status" value="1"/>
</dbReference>
<dbReference type="PANTHER" id="PTHR11311:SF23">
    <property type="entry name" value="SPONDIN-1"/>
    <property type="match status" value="1"/>
</dbReference>
<keyword evidence="5" id="KW-0479">Metal-binding</keyword>
<dbReference type="PROSITE" id="PS51019">
    <property type="entry name" value="REELIN"/>
    <property type="match status" value="1"/>
</dbReference>
<dbReference type="InterPro" id="IPR002223">
    <property type="entry name" value="Kunitz_BPTI"/>
</dbReference>
<dbReference type="Proteomes" id="UP000075885">
    <property type="component" value="Unassembled WGS sequence"/>
</dbReference>
<evidence type="ECO:0000256" key="6">
    <source>
        <dbReference type="ARBA" id="ARBA00022729"/>
    </source>
</evidence>
<evidence type="ECO:0000256" key="5">
    <source>
        <dbReference type="ARBA" id="ARBA00022723"/>
    </source>
</evidence>
<dbReference type="GO" id="GO:0007155">
    <property type="term" value="P:cell adhesion"/>
    <property type="evidence" value="ECO:0007669"/>
    <property type="project" value="UniProtKB-KW"/>
</dbReference>
<evidence type="ECO:0000256" key="10">
    <source>
        <dbReference type="ARBA" id="ARBA00023180"/>
    </source>
</evidence>
<dbReference type="CDD" id="cd08544">
    <property type="entry name" value="Reeler"/>
    <property type="match status" value="1"/>
</dbReference>
<feature type="compositionally biased region" description="Low complexity" evidence="12">
    <location>
        <begin position="462"/>
        <end position="474"/>
    </location>
</feature>
<dbReference type="CDD" id="cd00109">
    <property type="entry name" value="Kunitz-type"/>
    <property type="match status" value="1"/>
</dbReference>
<dbReference type="NCBIfam" id="NF038123">
    <property type="entry name" value="NF038123_dom"/>
    <property type="match status" value="1"/>
</dbReference>
<dbReference type="FunFam" id="2.60.40.2130:FF:000002">
    <property type="entry name" value="Putative Spondin-1"/>
    <property type="match status" value="1"/>
</dbReference>
<evidence type="ECO:0000256" key="1">
    <source>
        <dbReference type="ARBA" id="ARBA00004498"/>
    </source>
</evidence>
<feature type="compositionally biased region" description="Polar residues" evidence="12">
    <location>
        <begin position="527"/>
        <end position="543"/>
    </location>
</feature>
<dbReference type="InterPro" id="IPR042307">
    <property type="entry name" value="Reeler_sf"/>
</dbReference>
<dbReference type="SMART" id="SM00209">
    <property type="entry name" value="TSP1"/>
    <property type="match status" value="4"/>
</dbReference>
<dbReference type="InterPro" id="IPR044004">
    <property type="entry name" value="TSP1_spondin_dom"/>
</dbReference>
<evidence type="ECO:0000313" key="17">
    <source>
        <dbReference type="Proteomes" id="UP000075885"/>
    </source>
</evidence>
<dbReference type="GO" id="GO:0004867">
    <property type="term" value="F:serine-type endopeptidase inhibitor activity"/>
    <property type="evidence" value="ECO:0007669"/>
    <property type="project" value="InterPro"/>
</dbReference>
<dbReference type="Gene3D" id="2.20.100.10">
    <property type="entry name" value="Thrombospondin type-1 (TSP1) repeat"/>
    <property type="match status" value="4"/>
</dbReference>
<dbReference type="SUPFAM" id="SSF82895">
    <property type="entry name" value="TSP-1 type 1 repeat"/>
    <property type="match status" value="4"/>
</dbReference>
<dbReference type="Pfam" id="PF09741">
    <property type="entry name" value="DUF2045"/>
    <property type="match status" value="1"/>
</dbReference>
<evidence type="ECO:0000256" key="7">
    <source>
        <dbReference type="ARBA" id="ARBA00022737"/>
    </source>
</evidence>
<dbReference type="SMART" id="SM00131">
    <property type="entry name" value="KU"/>
    <property type="match status" value="1"/>
</dbReference>
<feature type="domain" description="Reelin" evidence="14">
    <location>
        <begin position="916"/>
        <end position="1092"/>
    </location>
</feature>
<evidence type="ECO:0000259" key="15">
    <source>
        <dbReference type="PROSITE" id="PS51020"/>
    </source>
</evidence>
<evidence type="ECO:0000259" key="14">
    <source>
        <dbReference type="PROSITE" id="PS51019"/>
    </source>
</evidence>
<dbReference type="SUPFAM" id="SSF57362">
    <property type="entry name" value="BPTI-like"/>
    <property type="match status" value="1"/>
</dbReference>
<feature type="compositionally biased region" description="Polar residues" evidence="12">
    <location>
        <begin position="644"/>
        <end position="665"/>
    </location>
</feature>
<dbReference type="Gene3D" id="2.60.40.4060">
    <property type="entry name" value="Reeler domain"/>
    <property type="match status" value="1"/>
</dbReference>
<feature type="domain" description="BPTI/Kunitz inhibitor" evidence="13">
    <location>
        <begin position="1546"/>
        <end position="1596"/>
    </location>
</feature>
<dbReference type="InterPro" id="IPR020901">
    <property type="entry name" value="Prtase_inh_Kunz-CS"/>
</dbReference>
<evidence type="ECO:0000256" key="9">
    <source>
        <dbReference type="ARBA" id="ARBA00023157"/>
    </source>
</evidence>
<dbReference type="FunFam" id="2.20.100.10:FF:000026">
    <property type="entry name" value="Spondin 1"/>
    <property type="match status" value="1"/>
</dbReference>
<evidence type="ECO:0000259" key="13">
    <source>
        <dbReference type="PROSITE" id="PS50279"/>
    </source>
</evidence>
<dbReference type="PROSITE" id="PS50092">
    <property type="entry name" value="TSP1"/>
    <property type="match status" value="4"/>
</dbReference>
<keyword evidence="9" id="KW-1015">Disulfide bond</keyword>
<feature type="region of interest" description="Disordered" evidence="12">
    <location>
        <begin position="233"/>
        <end position="255"/>
    </location>
</feature>
<accession>A0A182PSA0</accession>
<feature type="compositionally biased region" description="Basic and acidic residues" evidence="12">
    <location>
        <begin position="335"/>
        <end position="347"/>
    </location>
</feature>
<evidence type="ECO:0000313" key="16">
    <source>
        <dbReference type="EnsemblMetazoa" id="AEPI009835-PA"/>
    </source>
</evidence>
<dbReference type="PROSITE" id="PS51020">
    <property type="entry name" value="SPONDIN"/>
    <property type="match status" value="1"/>
</dbReference>
<dbReference type="InterPro" id="IPR002861">
    <property type="entry name" value="Reeler_dom"/>
</dbReference>
<keyword evidence="7" id="KW-0677">Repeat</keyword>
<feature type="domain" description="Spondin" evidence="15">
    <location>
        <begin position="1089"/>
        <end position="1279"/>
    </location>
</feature>
<keyword evidence="6" id="KW-0732">Signal</keyword>
<evidence type="ECO:0000256" key="3">
    <source>
        <dbReference type="ARBA" id="ARBA00022525"/>
    </source>
</evidence>
<feature type="region of interest" description="Disordered" evidence="12">
    <location>
        <begin position="295"/>
        <end position="318"/>
    </location>
</feature>
<evidence type="ECO:0000256" key="2">
    <source>
        <dbReference type="ARBA" id="ARBA00019594"/>
    </source>
</evidence>
<reference evidence="17" key="1">
    <citation type="submission" date="2013-03" db="EMBL/GenBank/DDBJ databases">
        <title>The Genome Sequence of Anopheles epiroticus epiroticus2.</title>
        <authorList>
            <consortium name="The Broad Institute Genomics Platform"/>
            <person name="Neafsey D.E."/>
            <person name="Howell P."/>
            <person name="Walker B."/>
            <person name="Young S.K."/>
            <person name="Zeng Q."/>
            <person name="Gargeya S."/>
            <person name="Fitzgerald M."/>
            <person name="Haas B."/>
            <person name="Abouelleil A."/>
            <person name="Allen A.W."/>
            <person name="Alvarado L."/>
            <person name="Arachchi H.M."/>
            <person name="Berlin A.M."/>
            <person name="Chapman S.B."/>
            <person name="Gainer-Dewar J."/>
            <person name="Goldberg J."/>
            <person name="Griggs A."/>
            <person name="Gujja S."/>
            <person name="Hansen M."/>
            <person name="Howarth C."/>
            <person name="Imamovic A."/>
            <person name="Ireland A."/>
            <person name="Larimer J."/>
            <person name="McCowan C."/>
            <person name="Murphy C."/>
            <person name="Pearson M."/>
            <person name="Poon T.W."/>
            <person name="Priest M."/>
            <person name="Roberts A."/>
            <person name="Saif S."/>
            <person name="Shea T."/>
            <person name="Sisk P."/>
            <person name="Sykes S."/>
            <person name="Wortman J."/>
            <person name="Nusbaum C."/>
            <person name="Birren B."/>
        </authorList>
    </citation>
    <scope>NUCLEOTIDE SEQUENCE [LARGE SCALE GENOMIC DNA]</scope>
    <source>
        <strain evidence="17">Epiroticus2</strain>
    </source>
</reference>
<organism evidence="16 17">
    <name type="scientific">Anopheles epiroticus</name>
    <dbReference type="NCBI Taxonomy" id="199890"/>
    <lineage>
        <taxon>Eukaryota</taxon>
        <taxon>Metazoa</taxon>
        <taxon>Ecdysozoa</taxon>
        <taxon>Arthropoda</taxon>
        <taxon>Hexapoda</taxon>
        <taxon>Insecta</taxon>
        <taxon>Pterygota</taxon>
        <taxon>Neoptera</taxon>
        <taxon>Endopterygota</taxon>
        <taxon>Diptera</taxon>
        <taxon>Nematocera</taxon>
        <taxon>Culicoidea</taxon>
        <taxon>Culicidae</taxon>
        <taxon>Anophelinae</taxon>
        <taxon>Anopheles</taxon>
    </lineage>
</organism>
<keyword evidence="17" id="KW-1185">Reference proteome</keyword>
<feature type="compositionally biased region" description="Basic and acidic residues" evidence="12">
    <location>
        <begin position="595"/>
        <end position="606"/>
    </location>
</feature>
<feature type="region of interest" description="Disordered" evidence="12">
    <location>
        <begin position="392"/>
        <end position="420"/>
    </location>
</feature>
<feature type="compositionally biased region" description="Basic and acidic residues" evidence="12">
    <location>
        <begin position="399"/>
        <end position="420"/>
    </location>
</feature>
<proteinExistence type="predicted"/>
<dbReference type="EnsemblMetazoa" id="AEPI009835-RA">
    <property type="protein sequence ID" value="AEPI009835-PA"/>
    <property type="gene ID" value="AEPI009835"/>
</dbReference>
<dbReference type="PANTHER" id="PTHR11311">
    <property type="entry name" value="SPONDIN"/>
    <property type="match status" value="1"/>
</dbReference>
<feature type="compositionally biased region" description="Acidic residues" evidence="12">
    <location>
        <begin position="555"/>
        <end position="564"/>
    </location>
</feature>
<dbReference type="Gene3D" id="2.60.40.2130">
    <property type="entry name" value="F-spondin domain"/>
    <property type="match status" value="1"/>
</dbReference>
<dbReference type="InterPro" id="IPR051418">
    <property type="entry name" value="Spondin/Thrombospondin_T1"/>
</dbReference>
<dbReference type="InterPro" id="IPR009465">
    <property type="entry name" value="Spondin_N"/>
</dbReference>
<dbReference type="InterPro" id="IPR036880">
    <property type="entry name" value="Kunitz_BPTI_sf"/>
</dbReference>
<feature type="compositionally biased region" description="Basic and acidic residues" evidence="12">
    <location>
        <begin position="724"/>
        <end position="738"/>
    </location>
</feature>
<dbReference type="FunFam" id="4.10.410.10:FF:000046">
    <property type="entry name" value="AGAP011765-PA"/>
    <property type="match status" value="1"/>
</dbReference>
<dbReference type="GO" id="GO:0046872">
    <property type="term" value="F:metal ion binding"/>
    <property type="evidence" value="ECO:0007669"/>
    <property type="project" value="UniProtKB-KW"/>
</dbReference>
<dbReference type="STRING" id="199890.A0A182PSA0"/>
<dbReference type="FunFam" id="2.20.100.10:FF:000144">
    <property type="entry name" value="AGAP011765-PA"/>
    <property type="match status" value="1"/>
</dbReference>